<dbReference type="KEGG" id="gsh:117349515"/>
<evidence type="ECO:0000256" key="10">
    <source>
        <dbReference type="ARBA" id="ARBA00023328"/>
    </source>
</evidence>
<evidence type="ECO:0000256" key="13">
    <source>
        <dbReference type="RuleBase" id="RU368011"/>
    </source>
</evidence>
<dbReference type="Proteomes" id="UP000515159">
    <property type="component" value="Chromosome 16"/>
</dbReference>
<dbReference type="FunCoup" id="A0A6P8NRI7">
    <property type="interactions" value="1110"/>
</dbReference>
<evidence type="ECO:0000256" key="5">
    <source>
        <dbReference type="ARBA" id="ARBA00022776"/>
    </source>
</evidence>
<dbReference type="GO" id="GO:0007059">
    <property type="term" value="P:chromosome segregation"/>
    <property type="evidence" value="ECO:0007669"/>
    <property type="project" value="TreeGrafter"/>
</dbReference>
<dbReference type="InterPro" id="IPR013252">
    <property type="entry name" value="Ndc80_Spc24"/>
</dbReference>
<dbReference type="AlphaFoldDB" id="A0A6P8NRI7"/>
<dbReference type="PANTHER" id="PTHR22142">
    <property type="match status" value="1"/>
</dbReference>
<comment type="similarity">
    <text evidence="1 13">Belongs to the SPC24 family.</text>
</comment>
<evidence type="ECO:0000256" key="8">
    <source>
        <dbReference type="ARBA" id="ARBA00023242"/>
    </source>
</evidence>
<dbReference type="GO" id="GO:0031262">
    <property type="term" value="C:Ndc80 complex"/>
    <property type="evidence" value="ECO:0007669"/>
    <property type="project" value="TreeGrafter"/>
</dbReference>
<proteinExistence type="inferred from homology"/>
<evidence type="ECO:0000313" key="15">
    <source>
        <dbReference type="Proteomes" id="UP000515159"/>
    </source>
</evidence>
<dbReference type="OrthoDB" id="6432863at2759"/>
<evidence type="ECO:0000256" key="2">
    <source>
        <dbReference type="ARBA" id="ARBA00013690"/>
    </source>
</evidence>
<keyword evidence="10 13" id="KW-0137">Centromere</keyword>
<dbReference type="GO" id="GO:0008017">
    <property type="term" value="F:microtubule binding"/>
    <property type="evidence" value="ECO:0007669"/>
    <property type="project" value="TreeGrafter"/>
</dbReference>
<dbReference type="RefSeq" id="XP_033778932.1">
    <property type="nucleotide sequence ID" value="XM_033923041.1"/>
</dbReference>
<gene>
    <name evidence="16" type="primary">SPC24</name>
</gene>
<dbReference type="Gene3D" id="3.30.160.570">
    <property type="entry name" value="Ncd80 complex, Spc24 subunit"/>
    <property type="match status" value="1"/>
</dbReference>
<dbReference type="CDD" id="cd11565">
    <property type="entry name" value="RWD_Spc24"/>
    <property type="match status" value="1"/>
</dbReference>
<evidence type="ECO:0000256" key="12">
    <source>
        <dbReference type="ARBA" id="ARBA00065771"/>
    </source>
</evidence>
<keyword evidence="6 13" id="KW-0995">Kinetochore</keyword>
<dbReference type="GO" id="GO:0051301">
    <property type="term" value="P:cell division"/>
    <property type="evidence" value="ECO:0007669"/>
    <property type="project" value="UniProtKB-UniRule"/>
</dbReference>
<dbReference type="FunFam" id="3.30.160.570:FF:000001">
    <property type="entry name" value="SPC24, NDC80 kinetochore complex component"/>
    <property type="match status" value="1"/>
</dbReference>
<evidence type="ECO:0000256" key="3">
    <source>
        <dbReference type="ARBA" id="ARBA00022454"/>
    </source>
</evidence>
<keyword evidence="9 13" id="KW-0131">Cell cycle</keyword>
<evidence type="ECO:0000256" key="9">
    <source>
        <dbReference type="ARBA" id="ARBA00023306"/>
    </source>
</evidence>
<comment type="subunit">
    <text evidence="12">Component of the NDC80 complex, which is composed of ndc80, cdca1, spbc24 and spbc25. The NDC80 complex interacts with mis12 and zwint.</text>
</comment>
<keyword evidence="8 13" id="KW-0539">Nucleus</keyword>
<keyword evidence="15" id="KW-1185">Reference proteome</keyword>
<evidence type="ECO:0000256" key="14">
    <source>
        <dbReference type="SAM" id="Coils"/>
    </source>
</evidence>
<evidence type="ECO:0000256" key="11">
    <source>
        <dbReference type="ARBA" id="ARBA00045419"/>
    </source>
</evidence>
<keyword evidence="4 13" id="KW-0132">Cell division</keyword>
<feature type="coiled-coil region" evidence="14">
    <location>
        <begin position="96"/>
        <end position="133"/>
    </location>
</feature>
<organism evidence="15 16">
    <name type="scientific">Geotrypetes seraphini</name>
    <name type="common">Gaboon caecilian</name>
    <name type="synonym">Caecilia seraphini</name>
    <dbReference type="NCBI Taxonomy" id="260995"/>
    <lineage>
        <taxon>Eukaryota</taxon>
        <taxon>Metazoa</taxon>
        <taxon>Chordata</taxon>
        <taxon>Craniata</taxon>
        <taxon>Vertebrata</taxon>
        <taxon>Euteleostomi</taxon>
        <taxon>Amphibia</taxon>
        <taxon>Gymnophiona</taxon>
        <taxon>Geotrypetes</taxon>
    </lineage>
</organism>
<reference evidence="16" key="1">
    <citation type="submission" date="2025-08" db="UniProtKB">
        <authorList>
            <consortium name="RefSeq"/>
        </authorList>
    </citation>
    <scope>IDENTIFICATION</scope>
</reference>
<keyword evidence="5 13" id="KW-0498">Mitosis</keyword>
<accession>A0A6P8NRI7</accession>
<dbReference type="CTD" id="147841"/>
<evidence type="ECO:0000256" key="7">
    <source>
        <dbReference type="ARBA" id="ARBA00023054"/>
    </source>
</evidence>
<dbReference type="InParanoid" id="A0A6P8NRI7"/>
<evidence type="ECO:0000256" key="4">
    <source>
        <dbReference type="ARBA" id="ARBA00022618"/>
    </source>
</evidence>
<protein>
    <recommendedName>
        <fullName evidence="2 13">Kinetochore protein Spc24</fullName>
    </recommendedName>
</protein>
<comment type="subcellular location">
    <subcellularLocation>
        <location evidence="13">Nucleus</location>
    </subcellularLocation>
    <subcellularLocation>
        <location evidence="13">Chromosome</location>
        <location evidence="13">Centromere</location>
        <location evidence="13">Kinetochore</location>
    </subcellularLocation>
</comment>
<name>A0A6P8NRI7_GEOSA</name>
<evidence type="ECO:0000256" key="6">
    <source>
        <dbReference type="ARBA" id="ARBA00022838"/>
    </source>
</evidence>
<evidence type="ECO:0000313" key="16">
    <source>
        <dbReference type="RefSeq" id="XP_033778932.1"/>
    </source>
</evidence>
<keyword evidence="3 13" id="KW-0158">Chromosome</keyword>
<dbReference type="GO" id="GO:0005634">
    <property type="term" value="C:nucleus"/>
    <property type="evidence" value="ECO:0007669"/>
    <property type="project" value="UniProtKB-SubCell"/>
</dbReference>
<comment type="function">
    <text evidence="11">Acts as a component of the essential kinetochore-associated NDC80 complex, which is required for chromosome segregation and spindle checkpoint activity. Required for kinetochore integrity and the organization of stable microtubule binding sites in the outer plate of the kinetochore. The NDC80 complex synergistically enhances the affinity of the SKA1 complex for microtubules and may allow the NDC80 complex to track depolymerizing microtubules.</text>
</comment>
<keyword evidence="7 14" id="KW-0175">Coiled coil</keyword>
<evidence type="ECO:0000256" key="1">
    <source>
        <dbReference type="ARBA" id="ARBA00007804"/>
    </source>
</evidence>
<sequence>MATISENLQTIEDISKDIVQILSTLELPLEKTLAKEEQILDLLLETEVTASDIIKDFLALEKNVAEKLIEVEGKKQNSLATLCQIEEELKAISAENVNVKTDLQFLMKELEKLKEMEEEMEQMQQEVDEDTTIATPSAVYRAQLYHLVTKIQWDYDCDPTLIKGVHYNGDVAQPINIDSTQHSKTFICDYLWSLVSTDW</sequence>
<dbReference type="GeneID" id="117349515"/>
<dbReference type="Pfam" id="PF08286">
    <property type="entry name" value="Spc24"/>
    <property type="match status" value="1"/>
</dbReference>
<dbReference type="PANTHER" id="PTHR22142:SF2">
    <property type="entry name" value="KINETOCHORE PROTEIN SPC24"/>
    <property type="match status" value="1"/>
</dbReference>